<dbReference type="GO" id="GO:0046872">
    <property type="term" value="F:metal ion binding"/>
    <property type="evidence" value="ECO:0007669"/>
    <property type="project" value="UniProtKB-KW"/>
</dbReference>
<evidence type="ECO:0000313" key="14">
    <source>
        <dbReference type="Proteomes" id="UP000276991"/>
    </source>
</evidence>
<evidence type="ECO:0000259" key="12">
    <source>
        <dbReference type="SMART" id="SM00471"/>
    </source>
</evidence>
<keyword evidence="14" id="KW-1185">Reference proteome</keyword>
<evidence type="ECO:0000256" key="2">
    <source>
        <dbReference type="ARBA" id="ARBA00001936"/>
    </source>
</evidence>
<dbReference type="SMART" id="SM00471">
    <property type="entry name" value="HDc"/>
    <property type="match status" value="1"/>
</dbReference>
<evidence type="ECO:0000256" key="5">
    <source>
        <dbReference type="ARBA" id="ARBA00009999"/>
    </source>
</evidence>
<evidence type="ECO:0000256" key="4">
    <source>
        <dbReference type="ARBA" id="ARBA00004074"/>
    </source>
</evidence>
<keyword evidence="10" id="KW-0378">Hydrolase</keyword>
<accession>A0A498SEJ7</accession>
<name>A0A498SEJ7_ACAVI</name>
<dbReference type="PANTHER" id="PTHR11845:SF13">
    <property type="entry name" value="5'-DEOXYNUCLEOTIDASE HDDC2"/>
    <property type="match status" value="1"/>
</dbReference>
<organism evidence="13 14">
    <name type="scientific">Acanthocheilonema viteae</name>
    <name type="common">Filarial nematode worm</name>
    <name type="synonym">Dipetalonema viteae</name>
    <dbReference type="NCBI Taxonomy" id="6277"/>
    <lineage>
        <taxon>Eukaryota</taxon>
        <taxon>Metazoa</taxon>
        <taxon>Ecdysozoa</taxon>
        <taxon>Nematoda</taxon>
        <taxon>Chromadorea</taxon>
        <taxon>Rhabditida</taxon>
        <taxon>Spirurina</taxon>
        <taxon>Spiruromorpha</taxon>
        <taxon>Filarioidea</taxon>
        <taxon>Onchocercidae</taxon>
        <taxon>Acanthocheilonema</taxon>
    </lineage>
</organism>
<evidence type="ECO:0000313" key="13">
    <source>
        <dbReference type="EMBL" id="VBB29445.1"/>
    </source>
</evidence>
<comment type="cofactor">
    <cofactor evidence="3">
        <name>Co(2+)</name>
        <dbReference type="ChEBI" id="CHEBI:48828"/>
    </cofactor>
</comment>
<protein>
    <recommendedName>
        <fullName evidence="8">5'-deoxynucleotidase HDDC2</fullName>
        <ecNumber evidence="7">3.1.3.89</ecNumber>
    </recommendedName>
    <alternativeName>
        <fullName evidence="11">HD domain-containing protein 2</fullName>
    </alternativeName>
</protein>
<dbReference type="Pfam" id="PF13023">
    <property type="entry name" value="HD_3"/>
    <property type="match status" value="1"/>
</dbReference>
<dbReference type="Proteomes" id="UP000276991">
    <property type="component" value="Unassembled WGS sequence"/>
</dbReference>
<sequence length="359" mass="40799">METQLAERRDIFNLLKVLDELKHLKRTGWTRFNIPEPETVACHMYRMAVLAMLVGDDCDRSKCIRMTLVHDLGEAIIGDITPHCGISTTEKHRLEDDAMKKITEMIPSTVGEDWYSLWQEYEGNETKEAKIVKHLDKFDMIVQAFHYEQKYGAALNMGKRKRADGDSVVDEMDSSDTTLSLNVVASANFCNTSKDEYDVWLVRKPTRIPLNDLSSIKFPHKAKNRIRVSVPSRLDAVPLNCHFRYLALPHVYIPTSGIRTQKDAMMLKATNLVKGIVLVNEKLDLLDGAAILTNNDGITVKQEPGRLLESGIHDMNFKINSVRKKPRLPADNAKQRLKPFGIIPKKKSKNYKLPNLISS</sequence>
<dbReference type="PANTHER" id="PTHR11845">
    <property type="entry name" value="5'-DEOXYNUCLEOTIDASE HDDC2"/>
    <property type="match status" value="1"/>
</dbReference>
<dbReference type="STRING" id="6277.A0A498SEJ7"/>
<dbReference type="EC" id="3.1.3.89" evidence="7"/>
<dbReference type="InterPro" id="IPR003607">
    <property type="entry name" value="HD/PDEase_dom"/>
</dbReference>
<comment type="cofactor">
    <cofactor evidence="2">
        <name>Mn(2+)</name>
        <dbReference type="ChEBI" id="CHEBI:29035"/>
    </cofactor>
</comment>
<dbReference type="InterPro" id="IPR039356">
    <property type="entry name" value="YfbR/HDDC2"/>
</dbReference>
<evidence type="ECO:0000256" key="7">
    <source>
        <dbReference type="ARBA" id="ARBA00012964"/>
    </source>
</evidence>
<comment type="subunit">
    <text evidence="6">Homodimer.</text>
</comment>
<gene>
    <name evidence="13" type="ORF">NAV_LOCUS4247</name>
</gene>
<proteinExistence type="inferred from homology"/>
<comment type="similarity">
    <text evidence="5">Belongs to the HDDC2 family.</text>
</comment>
<dbReference type="SUPFAM" id="SSF109604">
    <property type="entry name" value="HD-domain/PDEase-like"/>
    <property type="match status" value="1"/>
</dbReference>
<dbReference type="InterPro" id="IPR006674">
    <property type="entry name" value="HD_domain"/>
</dbReference>
<evidence type="ECO:0000256" key="3">
    <source>
        <dbReference type="ARBA" id="ARBA00001941"/>
    </source>
</evidence>
<dbReference type="GO" id="GO:0005737">
    <property type="term" value="C:cytoplasm"/>
    <property type="evidence" value="ECO:0007669"/>
    <property type="project" value="TreeGrafter"/>
</dbReference>
<evidence type="ECO:0000256" key="1">
    <source>
        <dbReference type="ARBA" id="ARBA00001638"/>
    </source>
</evidence>
<comment type="function">
    <text evidence="4">Catalyzes the dephosphorylation of the nucleoside 5'-monophosphates deoxyadenosine monophosphate (dAMP), deoxycytidine monophosphate (dCMP), deoxyguanosine monophosphate (dGMP) and deoxythymidine monophosphate (dTMP).</text>
</comment>
<dbReference type="EMBL" id="UPTC01000613">
    <property type="protein sequence ID" value="VBB29445.1"/>
    <property type="molecule type" value="Genomic_DNA"/>
</dbReference>
<evidence type="ECO:0000256" key="10">
    <source>
        <dbReference type="ARBA" id="ARBA00022801"/>
    </source>
</evidence>
<feature type="domain" description="HD/PDEase" evidence="12">
    <location>
        <begin position="36"/>
        <end position="150"/>
    </location>
</feature>
<dbReference type="OrthoDB" id="5829268at2759"/>
<dbReference type="AlphaFoldDB" id="A0A498SEJ7"/>
<evidence type="ECO:0000256" key="9">
    <source>
        <dbReference type="ARBA" id="ARBA00022723"/>
    </source>
</evidence>
<dbReference type="GO" id="GO:0002953">
    <property type="term" value="F:5'-deoxynucleotidase activity"/>
    <property type="evidence" value="ECO:0007669"/>
    <property type="project" value="UniProtKB-EC"/>
</dbReference>
<reference evidence="13 14" key="1">
    <citation type="submission" date="2018-08" db="EMBL/GenBank/DDBJ databases">
        <authorList>
            <person name="Laetsch R D."/>
            <person name="Stevens L."/>
            <person name="Kumar S."/>
            <person name="Blaxter L. M."/>
        </authorList>
    </citation>
    <scope>NUCLEOTIDE SEQUENCE [LARGE SCALE GENOMIC DNA]</scope>
</reference>
<dbReference type="FunFam" id="1.10.3210.10:FF:000035">
    <property type="entry name" value="HD family hydrolase"/>
    <property type="match status" value="1"/>
</dbReference>
<keyword evidence="9" id="KW-0479">Metal-binding</keyword>
<comment type="catalytic activity">
    <reaction evidence="1">
        <text>a 2'-deoxyribonucleoside 5'-phosphate + H2O = a 2'-deoxyribonucleoside + phosphate</text>
        <dbReference type="Rhea" id="RHEA:36167"/>
        <dbReference type="ChEBI" id="CHEBI:15377"/>
        <dbReference type="ChEBI" id="CHEBI:18274"/>
        <dbReference type="ChEBI" id="CHEBI:43474"/>
        <dbReference type="ChEBI" id="CHEBI:65317"/>
        <dbReference type="EC" id="3.1.3.89"/>
    </reaction>
</comment>
<evidence type="ECO:0000256" key="6">
    <source>
        <dbReference type="ARBA" id="ARBA00011738"/>
    </source>
</evidence>
<dbReference type="Gene3D" id="1.10.3210.10">
    <property type="entry name" value="Hypothetical protein af1432"/>
    <property type="match status" value="1"/>
</dbReference>
<evidence type="ECO:0000256" key="11">
    <source>
        <dbReference type="ARBA" id="ARBA00032735"/>
    </source>
</evidence>
<evidence type="ECO:0000256" key="8">
    <source>
        <dbReference type="ARBA" id="ARBA00015933"/>
    </source>
</evidence>